<name>A0AAW0XR36_CHEQU</name>
<dbReference type="GO" id="GO:0016020">
    <property type="term" value="C:membrane"/>
    <property type="evidence" value="ECO:0007669"/>
    <property type="project" value="UniProtKB-SubCell"/>
</dbReference>
<dbReference type="Pfam" id="PF00041">
    <property type="entry name" value="fn3"/>
    <property type="match status" value="2"/>
</dbReference>
<keyword evidence="2" id="KW-1133">Transmembrane helix</keyword>
<dbReference type="SMART" id="SM00060">
    <property type="entry name" value="FN3"/>
    <property type="match status" value="3"/>
</dbReference>
<dbReference type="EMBL" id="JARKIK010000029">
    <property type="protein sequence ID" value="KAK8741927.1"/>
    <property type="molecule type" value="Genomic_DNA"/>
</dbReference>
<evidence type="ECO:0000256" key="2">
    <source>
        <dbReference type="SAM" id="Phobius"/>
    </source>
</evidence>
<keyword evidence="2" id="KW-0472">Membrane</keyword>
<feature type="domain" description="Fibronectin type-III" evidence="3">
    <location>
        <begin position="188"/>
        <end position="275"/>
    </location>
</feature>
<feature type="domain" description="Fibronectin type-III" evidence="3">
    <location>
        <begin position="91"/>
        <end position="187"/>
    </location>
</feature>
<dbReference type="Gene3D" id="2.60.40.10">
    <property type="entry name" value="Immunoglobulins"/>
    <property type="match status" value="3"/>
</dbReference>
<dbReference type="InterPro" id="IPR003961">
    <property type="entry name" value="FN3_dom"/>
</dbReference>
<dbReference type="Proteomes" id="UP001445076">
    <property type="component" value="Unassembled WGS sequence"/>
</dbReference>
<comment type="caution">
    <text evidence="4">The sequence shown here is derived from an EMBL/GenBank/DDBJ whole genome shotgun (WGS) entry which is preliminary data.</text>
</comment>
<feature type="transmembrane region" description="Helical" evidence="2">
    <location>
        <begin position="278"/>
        <end position="305"/>
    </location>
</feature>
<dbReference type="CDD" id="cd00063">
    <property type="entry name" value="FN3"/>
    <property type="match status" value="3"/>
</dbReference>
<feature type="region of interest" description="Disordered" evidence="1">
    <location>
        <begin position="72"/>
        <end position="94"/>
    </location>
</feature>
<keyword evidence="2" id="KW-0812">Transmembrane</keyword>
<dbReference type="PANTHER" id="PTHR46957:SF3">
    <property type="entry name" value="CYTOKINE RECEPTOR"/>
    <property type="match status" value="1"/>
</dbReference>
<dbReference type="SUPFAM" id="SSF49265">
    <property type="entry name" value="Fibronectin type III"/>
    <property type="match status" value="2"/>
</dbReference>
<feature type="domain" description="Fibronectin type-III" evidence="3">
    <location>
        <begin position="1"/>
        <end position="90"/>
    </location>
</feature>
<dbReference type="InterPro" id="IPR050713">
    <property type="entry name" value="RTP_Phos/Ushers"/>
</dbReference>
<feature type="non-terminal residue" evidence="4">
    <location>
        <position position="350"/>
    </location>
</feature>
<dbReference type="AlphaFoldDB" id="A0AAW0XR36"/>
<organism evidence="4 5">
    <name type="scientific">Cherax quadricarinatus</name>
    <name type="common">Australian red claw crayfish</name>
    <dbReference type="NCBI Taxonomy" id="27406"/>
    <lineage>
        <taxon>Eukaryota</taxon>
        <taxon>Metazoa</taxon>
        <taxon>Ecdysozoa</taxon>
        <taxon>Arthropoda</taxon>
        <taxon>Crustacea</taxon>
        <taxon>Multicrustacea</taxon>
        <taxon>Malacostraca</taxon>
        <taxon>Eumalacostraca</taxon>
        <taxon>Eucarida</taxon>
        <taxon>Decapoda</taxon>
        <taxon>Pleocyemata</taxon>
        <taxon>Astacidea</taxon>
        <taxon>Parastacoidea</taxon>
        <taxon>Parastacidae</taxon>
        <taxon>Cherax</taxon>
    </lineage>
</organism>
<evidence type="ECO:0000256" key="1">
    <source>
        <dbReference type="SAM" id="MobiDB-lite"/>
    </source>
</evidence>
<dbReference type="InterPro" id="IPR036116">
    <property type="entry name" value="FN3_sf"/>
</dbReference>
<proteinExistence type="predicted"/>
<protein>
    <recommendedName>
        <fullName evidence="3">Fibronectin type-III domain-containing protein</fullName>
    </recommendedName>
</protein>
<reference evidence="4 5" key="1">
    <citation type="journal article" date="2024" name="BMC Genomics">
        <title>Genome assembly of redclaw crayfish (Cherax quadricarinatus) provides insights into its immune adaptation and hypoxia tolerance.</title>
        <authorList>
            <person name="Liu Z."/>
            <person name="Zheng J."/>
            <person name="Li H."/>
            <person name="Fang K."/>
            <person name="Wang S."/>
            <person name="He J."/>
            <person name="Zhou D."/>
            <person name="Weng S."/>
            <person name="Chi M."/>
            <person name="Gu Z."/>
            <person name="He J."/>
            <person name="Li F."/>
            <person name="Wang M."/>
        </authorList>
    </citation>
    <scope>NUCLEOTIDE SEQUENCE [LARGE SCALE GENOMIC DNA]</scope>
    <source>
        <strain evidence="4">ZL_2023a</strain>
    </source>
</reference>
<keyword evidence="5" id="KW-1185">Reference proteome</keyword>
<gene>
    <name evidence="4" type="ORF">OTU49_002013</name>
</gene>
<feature type="non-terminal residue" evidence="4">
    <location>
        <position position="1"/>
    </location>
</feature>
<dbReference type="PANTHER" id="PTHR46957">
    <property type="entry name" value="CYTOKINE RECEPTOR"/>
    <property type="match status" value="1"/>
</dbReference>
<evidence type="ECO:0000259" key="3">
    <source>
        <dbReference type="PROSITE" id="PS50853"/>
    </source>
</evidence>
<accession>A0AAW0XR36</accession>
<evidence type="ECO:0000313" key="5">
    <source>
        <dbReference type="Proteomes" id="UP001445076"/>
    </source>
</evidence>
<sequence length="350" mass="37628">LGRAVNLPSLTVMWTPPLETNGIIRNYMVRWLEEGKVSQNVIVEHDVTNYTIHDLAPCTSYTVTVKAATSNGFGDESDPKNATTVTAGPPAPSVTCKASTSPQQLTVTWPEVDTNCLLHGYMVNCTGEVLWSATVTEDTAETAISYIDLDGLIPWTNYTVCVAGVVADNTVGEWNCCTSTTHQAVPGEPTNLHQTSASRDSLTVSWDQPKELNGELTAYQLTWIDQVSSLITPNITSYTVFGLHPNSKYNVTLKAGTVAGWGASAQVQVVTTGENVTVGAIVGSVVGGVFGGLLVVAALVALVFYRRKRKEKIKTPEVLRPTPGLPTIATTTTAISIRDVKRNHQHDDDQ</sequence>
<evidence type="ECO:0000313" key="4">
    <source>
        <dbReference type="EMBL" id="KAK8741927.1"/>
    </source>
</evidence>
<dbReference type="PROSITE" id="PS50853">
    <property type="entry name" value="FN3"/>
    <property type="match status" value="3"/>
</dbReference>
<dbReference type="InterPro" id="IPR013783">
    <property type="entry name" value="Ig-like_fold"/>
</dbReference>